<dbReference type="PIRSF" id="PIRSF004848">
    <property type="entry name" value="YBL036c_PLPDEIII"/>
    <property type="match status" value="1"/>
</dbReference>
<evidence type="ECO:0000259" key="5">
    <source>
        <dbReference type="Pfam" id="PF01168"/>
    </source>
</evidence>
<evidence type="ECO:0000256" key="4">
    <source>
        <dbReference type="RuleBase" id="RU004514"/>
    </source>
</evidence>
<accession>A0A1I6QD34</accession>
<evidence type="ECO:0000256" key="2">
    <source>
        <dbReference type="HAMAP-Rule" id="MF_02087"/>
    </source>
</evidence>
<name>A0A1I6QD34_9BACL</name>
<keyword evidence="1 2" id="KW-0663">Pyridoxal phosphate</keyword>
<feature type="modified residue" description="N6-(pyridoxal phosphate)lysine" evidence="2 3">
    <location>
        <position position="40"/>
    </location>
</feature>
<dbReference type="Gene3D" id="3.20.20.10">
    <property type="entry name" value="Alanine racemase"/>
    <property type="match status" value="1"/>
</dbReference>
<dbReference type="GO" id="GO:0030170">
    <property type="term" value="F:pyridoxal phosphate binding"/>
    <property type="evidence" value="ECO:0007669"/>
    <property type="project" value="UniProtKB-UniRule"/>
</dbReference>
<gene>
    <name evidence="6" type="ORF">SAMN05444972_10355</name>
</gene>
<dbReference type="OrthoDB" id="9804072at2"/>
<dbReference type="Proteomes" id="UP000198660">
    <property type="component" value="Unassembled WGS sequence"/>
</dbReference>
<evidence type="ECO:0000313" key="6">
    <source>
        <dbReference type="EMBL" id="SFS50208.1"/>
    </source>
</evidence>
<dbReference type="CDD" id="cd00635">
    <property type="entry name" value="PLPDE_III_YBL036c_like"/>
    <property type="match status" value="1"/>
</dbReference>
<dbReference type="HAMAP" id="MF_02087">
    <property type="entry name" value="PLP_homeostasis"/>
    <property type="match status" value="1"/>
</dbReference>
<comment type="cofactor">
    <cofactor evidence="3">
        <name>pyridoxal 5'-phosphate</name>
        <dbReference type="ChEBI" id="CHEBI:597326"/>
    </cofactor>
</comment>
<comment type="similarity">
    <text evidence="2 4">Belongs to the pyridoxal phosphate-binding protein YggS/PROSC family.</text>
</comment>
<feature type="domain" description="Alanine racemase N-terminal" evidence="5">
    <location>
        <begin position="15"/>
        <end position="228"/>
    </location>
</feature>
<organism evidence="6 7">
    <name type="scientific">Marininema halotolerans</name>
    <dbReference type="NCBI Taxonomy" id="1155944"/>
    <lineage>
        <taxon>Bacteria</taxon>
        <taxon>Bacillati</taxon>
        <taxon>Bacillota</taxon>
        <taxon>Bacilli</taxon>
        <taxon>Bacillales</taxon>
        <taxon>Thermoactinomycetaceae</taxon>
        <taxon>Marininema</taxon>
    </lineage>
</organism>
<dbReference type="Pfam" id="PF01168">
    <property type="entry name" value="Ala_racemase_N"/>
    <property type="match status" value="1"/>
</dbReference>
<sequence length="230" mass="26008">MSRLDEAIATSWRSVQHEINTACHHVRRKPSEVNVVAVTKYVNEERTCEALDAGLLHIGESRVQDAVPKWEALGERGVWHFIGHLQRNKVKAIVGKFSYLHSLDRFSLAKELSKRCVEIDEKMRCFIQVNISREESKFGLSPQELPDFVEEVAQLPGIQLAGLMTMAPYVENPEEVRPIFQHLKALQKKLQSDKLQLPHLSMGMSRDYHVAIEEGATFIRLGSVLVGGGK</sequence>
<dbReference type="PROSITE" id="PS01211">
    <property type="entry name" value="UPF0001"/>
    <property type="match status" value="1"/>
</dbReference>
<evidence type="ECO:0000313" key="7">
    <source>
        <dbReference type="Proteomes" id="UP000198660"/>
    </source>
</evidence>
<dbReference type="InterPro" id="IPR029066">
    <property type="entry name" value="PLP-binding_barrel"/>
</dbReference>
<dbReference type="RefSeq" id="WP_091834643.1">
    <property type="nucleotide sequence ID" value="NZ_FPAA01000003.1"/>
</dbReference>
<dbReference type="FunFam" id="3.20.20.10:FF:000018">
    <property type="entry name" value="Pyridoxal phosphate homeostasis protein"/>
    <property type="match status" value="1"/>
</dbReference>
<proteinExistence type="inferred from homology"/>
<dbReference type="NCBIfam" id="TIGR00044">
    <property type="entry name" value="YggS family pyridoxal phosphate-dependent enzyme"/>
    <property type="match status" value="1"/>
</dbReference>
<reference evidence="7" key="1">
    <citation type="submission" date="2016-10" db="EMBL/GenBank/DDBJ databases">
        <authorList>
            <person name="Varghese N."/>
            <person name="Submissions S."/>
        </authorList>
    </citation>
    <scope>NUCLEOTIDE SEQUENCE [LARGE SCALE GENOMIC DNA]</scope>
    <source>
        <strain evidence="7">DSM 45789</strain>
    </source>
</reference>
<dbReference type="SUPFAM" id="SSF51419">
    <property type="entry name" value="PLP-binding barrel"/>
    <property type="match status" value="1"/>
</dbReference>
<evidence type="ECO:0000256" key="3">
    <source>
        <dbReference type="PIRSR" id="PIRSR004848-1"/>
    </source>
</evidence>
<keyword evidence="7" id="KW-1185">Reference proteome</keyword>
<protein>
    <recommendedName>
        <fullName evidence="2">Pyridoxal phosphate homeostasis protein</fullName>
        <shortName evidence="2">PLP homeostasis protein</shortName>
    </recommendedName>
</protein>
<dbReference type="InterPro" id="IPR011078">
    <property type="entry name" value="PyrdxlP_homeostasis"/>
</dbReference>
<dbReference type="PANTHER" id="PTHR10146:SF14">
    <property type="entry name" value="PYRIDOXAL PHOSPHATE HOMEOSTASIS PROTEIN"/>
    <property type="match status" value="1"/>
</dbReference>
<dbReference type="EMBL" id="FPAA01000003">
    <property type="protein sequence ID" value="SFS50208.1"/>
    <property type="molecule type" value="Genomic_DNA"/>
</dbReference>
<dbReference type="AlphaFoldDB" id="A0A1I6QD34"/>
<dbReference type="PANTHER" id="PTHR10146">
    <property type="entry name" value="PROLINE SYNTHETASE CO-TRANSCRIBED BACTERIAL HOMOLOG PROTEIN"/>
    <property type="match status" value="1"/>
</dbReference>
<evidence type="ECO:0000256" key="1">
    <source>
        <dbReference type="ARBA" id="ARBA00022898"/>
    </source>
</evidence>
<comment type="function">
    <text evidence="2">Pyridoxal 5'-phosphate (PLP)-binding protein, which is involved in PLP homeostasis.</text>
</comment>
<dbReference type="InterPro" id="IPR001608">
    <property type="entry name" value="Ala_racemase_N"/>
</dbReference>